<sequence>MAFRLSERTAGAIDGLVAGVWTPYDDLPVPVRSRLPVVLADLLGVTAAGLRTPELRRLLDAWPQPPGPHPLPGTSLRTTPETAALLGAAAACSQELDEGNKHAAGHPAAHVVFAAVAAAQQSPTLVDGRRFLAAVAGGYEVAARFGRAVRRDPAWHPHGHWGSTGAAYAAATLLGATPAQVAAAVDAATGLMTVAPWDTVLAGDPTRNLWMGQANLAGLSAAHLARADLVTNRGGAAAALALVGSLDPELLVADLGERWLAAEGYLKQHAACSFTHAAIDLVLALRLADGWSGDDVASIRVGIHSLAAPLLDRSPSNRLAAMFSLPFAVSMAAVSGAVTPATMEPGTSAFAAAEAFSPRVDVALLPELDAHLPARRVCEVEVVLTDGSRAALAQPDPIGDTAHFPLDDDALVAKLDGLAVPGADLLAAVRRLPEADDVVAALAGLPFD</sequence>
<feature type="domain" description="MmgE/PrpD C-terminal" evidence="3">
    <location>
        <begin position="269"/>
        <end position="421"/>
    </location>
</feature>
<dbReference type="InterPro" id="IPR005656">
    <property type="entry name" value="MmgE_PrpD"/>
</dbReference>
<dbReference type="Proteomes" id="UP000199034">
    <property type="component" value="Unassembled WGS sequence"/>
</dbReference>
<dbReference type="InterPro" id="IPR036148">
    <property type="entry name" value="MmgE/PrpD_sf"/>
</dbReference>
<reference evidence="4 5" key="1">
    <citation type="submission" date="2016-10" db="EMBL/GenBank/DDBJ databases">
        <authorList>
            <person name="de Groot N.N."/>
        </authorList>
    </citation>
    <scope>NUCLEOTIDE SEQUENCE [LARGE SCALE GENOMIC DNA]</scope>
    <source>
        <strain evidence="4 5">CGMCC 4.6858</strain>
    </source>
</reference>
<feature type="domain" description="MmgE/PrpD N-terminal" evidence="2">
    <location>
        <begin position="23"/>
        <end position="229"/>
    </location>
</feature>
<evidence type="ECO:0000256" key="1">
    <source>
        <dbReference type="ARBA" id="ARBA00006174"/>
    </source>
</evidence>
<organism evidence="4 5">
    <name type="scientific">Nocardioides lianchengensis</name>
    <dbReference type="NCBI Taxonomy" id="1045774"/>
    <lineage>
        <taxon>Bacteria</taxon>
        <taxon>Bacillati</taxon>
        <taxon>Actinomycetota</taxon>
        <taxon>Actinomycetes</taxon>
        <taxon>Propionibacteriales</taxon>
        <taxon>Nocardioidaceae</taxon>
        <taxon>Nocardioides</taxon>
    </lineage>
</organism>
<dbReference type="InterPro" id="IPR045336">
    <property type="entry name" value="MmgE_PrpD_N"/>
</dbReference>
<dbReference type="PANTHER" id="PTHR16943:SF8">
    <property type="entry name" value="2-METHYLCITRATE DEHYDRATASE"/>
    <property type="match status" value="1"/>
</dbReference>
<dbReference type="STRING" id="1045774.SAMN05421872_1155"/>
<evidence type="ECO:0000313" key="5">
    <source>
        <dbReference type="Proteomes" id="UP000199034"/>
    </source>
</evidence>
<dbReference type="EMBL" id="FMZM01000015">
    <property type="protein sequence ID" value="SDE10550.1"/>
    <property type="molecule type" value="Genomic_DNA"/>
</dbReference>
<comment type="similarity">
    <text evidence="1">Belongs to the PrpD family.</text>
</comment>
<dbReference type="InterPro" id="IPR042188">
    <property type="entry name" value="MmgE/PrpD_sf_2"/>
</dbReference>
<proteinExistence type="inferred from homology"/>
<dbReference type="Gene3D" id="3.30.1330.120">
    <property type="entry name" value="2-methylcitrate dehydratase PrpD"/>
    <property type="match status" value="1"/>
</dbReference>
<dbReference type="Gene3D" id="1.10.4100.10">
    <property type="entry name" value="2-methylcitrate dehydratase PrpD"/>
    <property type="match status" value="1"/>
</dbReference>
<dbReference type="InterPro" id="IPR045337">
    <property type="entry name" value="MmgE_PrpD_C"/>
</dbReference>
<evidence type="ECO:0000259" key="2">
    <source>
        <dbReference type="Pfam" id="PF03972"/>
    </source>
</evidence>
<dbReference type="Pfam" id="PF19305">
    <property type="entry name" value="MmgE_PrpD_C"/>
    <property type="match status" value="1"/>
</dbReference>
<dbReference type="InterPro" id="IPR042183">
    <property type="entry name" value="MmgE/PrpD_sf_1"/>
</dbReference>
<protein>
    <submittedName>
        <fullName evidence="4">2-methylcitrate dehydratase PrpD</fullName>
    </submittedName>
</protein>
<dbReference type="GO" id="GO:0016829">
    <property type="term" value="F:lyase activity"/>
    <property type="evidence" value="ECO:0007669"/>
    <property type="project" value="InterPro"/>
</dbReference>
<dbReference type="Pfam" id="PF03972">
    <property type="entry name" value="MmgE_PrpD_N"/>
    <property type="match status" value="1"/>
</dbReference>
<name>A0A1G7A6Y1_9ACTN</name>
<gene>
    <name evidence="4" type="ORF">SAMN05421872_1155</name>
</gene>
<evidence type="ECO:0000313" key="4">
    <source>
        <dbReference type="EMBL" id="SDE10550.1"/>
    </source>
</evidence>
<accession>A0A1G7A6Y1</accession>
<dbReference type="AlphaFoldDB" id="A0A1G7A6Y1"/>
<keyword evidence="5" id="KW-1185">Reference proteome</keyword>
<dbReference type="PANTHER" id="PTHR16943">
    <property type="entry name" value="2-METHYLCITRATE DEHYDRATASE-RELATED"/>
    <property type="match status" value="1"/>
</dbReference>
<dbReference type="SUPFAM" id="SSF103378">
    <property type="entry name" value="2-methylcitrate dehydratase PrpD"/>
    <property type="match status" value="1"/>
</dbReference>
<evidence type="ECO:0000259" key="3">
    <source>
        <dbReference type="Pfam" id="PF19305"/>
    </source>
</evidence>